<evidence type="ECO:0000256" key="1">
    <source>
        <dbReference type="SAM" id="MobiDB-lite"/>
    </source>
</evidence>
<dbReference type="Pfam" id="PF14436">
    <property type="entry name" value="EndoU_bacteria"/>
    <property type="match status" value="1"/>
</dbReference>
<protein>
    <submittedName>
        <fullName evidence="3">Bacterial EndoU nuclease</fullName>
    </submittedName>
</protein>
<evidence type="ECO:0000313" key="4">
    <source>
        <dbReference type="Proteomes" id="UP000035548"/>
    </source>
</evidence>
<gene>
    <name evidence="3" type="ORF">CUTER_08570</name>
</gene>
<dbReference type="Proteomes" id="UP000035548">
    <property type="component" value="Chromosome"/>
</dbReference>
<dbReference type="RefSeq" id="WP_047260053.1">
    <property type="nucleotide sequence ID" value="NZ_CP011546.1"/>
</dbReference>
<reference evidence="3 4" key="1">
    <citation type="journal article" date="2015" name="Genome Announc.">
        <title>Virulence Factor Genes Detected in the Complete Genome Sequence of Corynebacterium uterequi DSM 45634, Isolated from the Uterus of a Maiden Mare.</title>
        <authorList>
            <person name="Ruckert C."/>
            <person name="Kriete M."/>
            <person name="Jaenicke S."/>
            <person name="Winkler A."/>
            <person name="Tauch A."/>
        </authorList>
    </citation>
    <scope>NUCLEOTIDE SEQUENCE [LARGE SCALE GENOMIC DNA]</scope>
    <source>
        <strain evidence="3 4">DSM 45634</strain>
    </source>
</reference>
<dbReference type="AlphaFoldDB" id="A0A0G3HEE3"/>
<sequence length="117" mass="13867">MPGHVLHGWRDKPTKDGEGRPHDESLADGHCWDSERKNASKFPKDWTDQKIVDAVRDTLEKPDFYQKKNVKRVVWGEVDGLIIQVDYNVRLDRVVTFNTAYPEYKDRKEWGKDVRRR</sequence>
<dbReference type="GO" id="GO:0004519">
    <property type="term" value="F:endonuclease activity"/>
    <property type="evidence" value="ECO:0007669"/>
    <property type="project" value="InterPro"/>
</dbReference>
<feature type="region of interest" description="Disordered" evidence="1">
    <location>
        <begin position="1"/>
        <end position="30"/>
    </location>
</feature>
<feature type="compositionally biased region" description="Basic and acidic residues" evidence="1">
    <location>
        <begin position="8"/>
        <end position="30"/>
    </location>
</feature>
<feature type="domain" description="Bacterial EndoU nuclease" evidence="2">
    <location>
        <begin position="34"/>
        <end position="103"/>
    </location>
</feature>
<dbReference type="KEGG" id="cut:CUTER_08570"/>
<name>A0A0G3HEE3_9CORY</name>
<keyword evidence="4" id="KW-1185">Reference proteome</keyword>
<dbReference type="EMBL" id="CP011546">
    <property type="protein sequence ID" value="AKK11696.1"/>
    <property type="molecule type" value="Genomic_DNA"/>
</dbReference>
<proteinExistence type="predicted"/>
<dbReference type="PATRIC" id="fig|1072256.5.peg.1690"/>
<evidence type="ECO:0000259" key="2">
    <source>
        <dbReference type="Pfam" id="PF14436"/>
    </source>
</evidence>
<organism evidence="3 4">
    <name type="scientific">Corynebacterium uterequi</name>
    <dbReference type="NCBI Taxonomy" id="1072256"/>
    <lineage>
        <taxon>Bacteria</taxon>
        <taxon>Bacillati</taxon>
        <taxon>Actinomycetota</taxon>
        <taxon>Actinomycetes</taxon>
        <taxon>Mycobacteriales</taxon>
        <taxon>Corynebacteriaceae</taxon>
        <taxon>Corynebacterium</taxon>
    </lineage>
</organism>
<evidence type="ECO:0000313" key="3">
    <source>
        <dbReference type="EMBL" id="AKK11696.1"/>
    </source>
</evidence>
<dbReference type="InterPro" id="IPR029501">
    <property type="entry name" value="EndoU_bac"/>
</dbReference>
<reference evidence="4" key="2">
    <citation type="submission" date="2015-05" db="EMBL/GenBank/DDBJ databases">
        <title>Complete genome sequence of Corynebacterium uterequi DSM 45634, isolated from the uterus of a maiden mare.</title>
        <authorList>
            <person name="Ruckert C."/>
            <person name="Albersmeier A."/>
            <person name="Winkler A."/>
            <person name="Tauch A."/>
        </authorList>
    </citation>
    <scope>NUCLEOTIDE SEQUENCE [LARGE SCALE GENOMIC DNA]</scope>
    <source>
        <strain evidence="4">DSM 45634</strain>
    </source>
</reference>
<dbReference type="OrthoDB" id="4418475at2"/>
<accession>A0A0G3HEE3</accession>
<dbReference type="STRING" id="1072256.CUTER_08570"/>